<dbReference type="InterPro" id="IPR057981">
    <property type="entry name" value="TPR_LAA1-like_C"/>
</dbReference>
<dbReference type="OrthoDB" id="192608at2759"/>
<name>G8ZSH2_TORDE</name>
<dbReference type="eggNOG" id="KOG1822">
    <property type="taxonomic scope" value="Eukaryota"/>
</dbReference>
<evidence type="ECO:0000313" key="2">
    <source>
        <dbReference type="EMBL" id="CCE91464.1"/>
    </source>
</evidence>
<dbReference type="Proteomes" id="UP000005627">
    <property type="component" value="Chromosome 3"/>
</dbReference>
<dbReference type="Pfam" id="PF25808">
    <property type="entry name" value="TPR_LAA1_C"/>
    <property type="match status" value="1"/>
</dbReference>
<accession>G8ZSH2</accession>
<keyword evidence="3" id="KW-1185">Reference proteome</keyword>
<dbReference type="FunCoup" id="G8ZSH2">
    <property type="interactions" value="126"/>
</dbReference>
<dbReference type="InterPro" id="IPR016024">
    <property type="entry name" value="ARM-type_fold"/>
</dbReference>
<evidence type="ECO:0000259" key="1">
    <source>
        <dbReference type="Pfam" id="PF25808"/>
    </source>
</evidence>
<dbReference type="InParanoid" id="G8ZSH2"/>
<dbReference type="GO" id="GO:0042147">
    <property type="term" value="P:retrograde transport, endosome to Golgi"/>
    <property type="evidence" value="ECO:0007669"/>
    <property type="project" value="EnsemblFungi"/>
</dbReference>
<dbReference type="GO" id="GO:0016020">
    <property type="term" value="C:membrane"/>
    <property type="evidence" value="ECO:0007669"/>
    <property type="project" value="TreeGrafter"/>
</dbReference>
<dbReference type="Pfam" id="PF20210">
    <property type="entry name" value="Laa1_Sip1_HTR5"/>
    <property type="match status" value="1"/>
</dbReference>
<dbReference type="GO" id="GO:0005829">
    <property type="term" value="C:cytosol"/>
    <property type="evidence" value="ECO:0007669"/>
    <property type="project" value="GOC"/>
</dbReference>
<dbReference type="SUPFAM" id="SSF48371">
    <property type="entry name" value="ARM repeat"/>
    <property type="match status" value="2"/>
</dbReference>
<proteinExistence type="predicted"/>
<protein>
    <recommendedName>
        <fullName evidence="1">LAA1-like C-terminal TPR repeats domain-containing protein</fullName>
    </recommendedName>
</protein>
<dbReference type="HOGENOM" id="CLU_231814_0_0_1"/>
<dbReference type="GO" id="GO:0005794">
    <property type="term" value="C:Golgi apparatus"/>
    <property type="evidence" value="ECO:0007669"/>
    <property type="project" value="TreeGrafter"/>
</dbReference>
<dbReference type="GeneID" id="11502026"/>
<dbReference type="GO" id="GO:0008104">
    <property type="term" value="P:intracellular protein localization"/>
    <property type="evidence" value="ECO:0007669"/>
    <property type="project" value="EnsemblFungi"/>
</dbReference>
<sequence>MTEANLVDAIAGSKTKKDILFSWITKKLEIVNGEELSDENRQVSELSRIHDDSDAFIRYMAAQEDKDDLDSHEIFISFSQLYCSCLVRLLNERPGKIYDSAELLAKVLSEDDVTIEELSDNDKKKKKKTNTKRTYTFSPAKDLACTVLIQMYETFDRQLSSLAPLLYSVIFKNLKKILDKNKYLHATFMTLLLQLVSAILRNSGDTAFYNEYFSKFNKYSRRVFEEIYSDTQDFPTDAVSAIMEIWSDHFKQDTFIKEHKGDLQSAVIAKYVEGELGIFGFANDQTRIVIARTLAEVLFHYYFVAKILKTEQIWVLYGRIFTSSSKRDVQAGCFESIIHFIGLSAATDGNFLDASNYLEIIRALAAFIFSPARVNDQSLDTLARDLSFFEHTHRIVLPRIGESSKSLMLFRILYSNDENTKQEDGKSSTAVVNINSEQLWFNLSQLDLARFLISDLSSSFGNESHIVAQIKAKLIELSTCDNFTIRIHASEVLKAFLLNFPELLTETIETSLEALSRSFEITGEFPFPENHGHSLIVANLVDCADKKYVSFELIMRITVFATSFIKNHTTTTTDPLYVKSLLCWILLIGSLNYKDDQHLQMQSSQLFLFWKVLLTHTYSYRDEEDLYRNLEIRNHALTCLLTFVSNATINGNLAKQVSYLLVKCSNFNHSIVQKSSKIDKALLTNELRLLQIYLRLEEFVKGDFSCSLLILIMKNFSDPNLYHETSHSVLSSIKSIGEGKKTSKVEQREDKVLETSVASVLRQSDGFAFGISSKINLSGVSRLYITSRTKGPQNFDGSWASKDLYWYHNFELEVTKPISSMLSLDYFINLYSPNGYSECDQYSPRITTALIDASMEIFSVIFPNLNGKIQFSVLESLNTSMFSKTTNPLRTVAIAANVLVSINTAMKIIHEKEMSLDSDVGKLLLKSIEKIEFYSDYYLMNLKADCTGMICAAISRNSSEESTHDLIADHVNILIKNVVDVEEPFMRVLRAMSLVSIYKYNSASASFPRIFEVILALVQDPHPVVHSWSLRAMHVLLEKETTIDVTLASNLLKILLFVLTESSYGMHGSSVLRHNYNIEFNSHIVIGEITKTLALTIGPSMSELPRNAIAAFKNLTYSLVVSQSITLQSLALDIYNNLSAFKLKGILQDQIILKMVNFTLDGAIMIGFSSNYFSRHLTHKNEIFSITSSPEGVSKCYDLLDNLVKLQKGQLFAKKLESVSWQHLDLNPSESVSRYLSVWMDESYGCELGWFDKLYLMFNMNRSKLFQSYYNDVEDILNHKGLERVVANANDEDKKQILGQARQQTLKKNVQSSSDSISWRTKRFILRLIKDLCLTSTKLPGLSLSLSQKIPELIRLSFQASTSRIASMKALGLDLLTIIVEHYSDVEDAENPGHSILEQQEAQIISALMPAFGSGSPPDIVISALKLSADLVSSGISPLKRMGRVSQLLVEFLGVFDDKSSVIKVMDILIVTQKTRRKMELTTLSAWAQLVQKGVSLKKEELKQFTEEYWDVLVPLWILSLREYVMIKYESRKSEISKGGKVNESQNSKLEPYEGVWLNMVIALSCVLEAKPEVVLSCLNKTEIESFMFILFTQCVEVLVKKMDERDLKVKVLATLHIILKCGVPLDTLFEDGANEEIVGILDRLMIMGNNEERLQLIKVIDDLIKRYRRMNNNHDAFLHGIDKVYELLRLLLMPISEMLPFIKYNSFEEDEEKDLKLNDQDLVLLREAFSVLESNVVEFDDIFKIDLYSCLLFIVGQIYQSEERDKILPIIYPLLRTISKDLATANEESPLLSTFLDSIKTVVLGKLSSENQLASILILLTSGFNGLSQDYLDSFTSILVKSLRNEDTRVIATHGFKSMVNNGFQHSCCRYIIKKSISEFSKCIANENADTGTKMLDIVEAFASKYVQGESEMLATAFALNLSIIFAYSDGRSNDDVAAAKIMALIKLDKQTFRRVIHDFMNEQQKACLEHMIETSPSFASTMDSTENIGLELRSFR</sequence>
<gene>
    <name evidence="2" type="primary">TDEL0C05750</name>
    <name evidence="2" type="ORF">TDEL_0C05750</name>
</gene>
<dbReference type="InterPro" id="IPR046837">
    <property type="entry name" value="Laa1/Sip1/HEATR5-like_HEAT"/>
</dbReference>
<evidence type="ECO:0000313" key="3">
    <source>
        <dbReference type="Proteomes" id="UP000005627"/>
    </source>
</evidence>
<dbReference type="GO" id="GO:0035653">
    <property type="term" value="P:clathrin-coated vesicle cargo loading, AP-1-mediated"/>
    <property type="evidence" value="ECO:0007669"/>
    <property type="project" value="EnsemblFungi"/>
</dbReference>
<dbReference type="GO" id="GO:0030139">
    <property type="term" value="C:endocytic vesicle"/>
    <property type="evidence" value="ECO:0007669"/>
    <property type="project" value="TreeGrafter"/>
</dbReference>
<dbReference type="STRING" id="1076872.G8ZSH2"/>
<feature type="domain" description="LAA1-like C-terminal TPR repeats" evidence="1">
    <location>
        <begin position="1831"/>
        <end position="1980"/>
    </location>
</feature>
<organism evidence="2 3">
    <name type="scientific">Torulaspora delbrueckii</name>
    <name type="common">Yeast</name>
    <name type="synonym">Candida colliculosa</name>
    <dbReference type="NCBI Taxonomy" id="4950"/>
    <lineage>
        <taxon>Eukaryota</taxon>
        <taxon>Fungi</taxon>
        <taxon>Dikarya</taxon>
        <taxon>Ascomycota</taxon>
        <taxon>Saccharomycotina</taxon>
        <taxon>Saccharomycetes</taxon>
        <taxon>Saccharomycetales</taxon>
        <taxon>Saccharomycetaceae</taxon>
        <taxon>Torulaspora</taxon>
    </lineage>
</organism>
<dbReference type="InterPro" id="IPR040108">
    <property type="entry name" value="Laa1/Sip1/HEATR5"/>
</dbReference>
<dbReference type="EMBL" id="HE616744">
    <property type="protein sequence ID" value="CCE91464.1"/>
    <property type="molecule type" value="Genomic_DNA"/>
</dbReference>
<dbReference type="PANTHER" id="PTHR21663">
    <property type="entry name" value="HYPOTHETICAL HEAT DOMAIN-CONTAINING"/>
    <property type="match status" value="1"/>
</dbReference>
<dbReference type="KEGG" id="tdl:TDEL_0C05750"/>
<dbReference type="RefSeq" id="XP_003680675.1">
    <property type="nucleotide sequence ID" value="XM_003680627.1"/>
</dbReference>
<dbReference type="PANTHER" id="PTHR21663:SF0">
    <property type="entry name" value="HEAT REPEAT-CONTAINING PROTEIN 5B"/>
    <property type="match status" value="1"/>
</dbReference>
<dbReference type="GO" id="GO:0006897">
    <property type="term" value="P:endocytosis"/>
    <property type="evidence" value="ECO:0007669"/>
    <property type="project" value="TreeGrafter"/>
</dbReference>
<reference evidence="2 3" key="1">
    <citation type="journal article" date="2011" name="Proc. Natl. Acad. Sci. U.S.A.">
        <title>Evolutionary erosion of yeast sex chromosomes by mating-type switching accidents.</title>
        <authorList>
            <person name="Gordon J.L."/>
            <person name="Armisen D."/>
            <person name="Proux-Wera E."/>
            <person name="Oheigeartaigh S.S."/>
            <person name="Byrne K.P."/>
            <person name="Wolfe K.H."/>
        </authorList>
    </citation>
    <scope>NUCLEOTIDE SEQUENCE [LARGE SCALE GENOMIC DNA]</scope>
    <source>
        <strain evidence="3">ATCC 10662 / CBS 1146 / NBRC 0425 / NCYC 2629 / NRRL Y-866</strain>
    </source>
</reference>